<evidence type="ECO:0000313" key="2">
    <source>
        <dbReference type="EMBL" id="WCO67473.1"/>
    </source>
</evidence>
<name>A0AAE9YAB7_9ACTN</name>
<dbReference type="SUPFAM" id="SSF55718">
    <property type="entry name" value="SCP-like"/>
    <property type="match status" value="1"/>
</dbReference>
<protein>
    <submittedName>
        <fullName evidence="2">SCP2 sterol-binding domain-containing protein</fullName>
    </submittedName>
</protein>
<keyword evidence="3" id="KW-1185">Reference proteome</keyword>
<gene>
    <name evidence="2" type="ORF">PO878_01910</name>
</gene>
<dbReference type="EMBL" id="CP116942">
    <property type="protein sequence ID" value="WCO67473.1"/>
    <property type="molecule type" value="Genomic_DNA"/>
</dbReference>
<reference evidence="2" key="1">
    <citation type="submission" date="2023-01" db="EMBL/GenBank/DDBJ databases">
        <title>The diversity of Class Acidimicrobiia in South China Sea sediment environments and the proposal of Iamia marina sp. nov., a novel species of the genus Iamia.</title>
        <authorList>
            <person name="He Y."/>
            <person name="Tian X."/>
        </authorList>
    </citation>
    <scope>NUCLEOTIDE SEQUENCE</scope>
    <source>
        <strain evidence="2">DSM 19957</strain>
    </source>
</reference>
<proteinExistence type="predicted"/>
<feature type="domain" description="SCP2" evidence="1">
    <location>
        <begin position="43"/>
        <end position="112"/>
    </location>
</feature>
<evidence type="ECO:0000313" key="3">
    <source>
        <dbReference type="Proteomes" id="UP001216390"/>
    </source>
</evidence>
<accession>A0AAE9YAB7</accession>
<dbReference type="InterPro" id="IPR003033">
    <property type="entry name" value="SCP2_sterol-bd_dom"/>
</dbReference>
<dbReference type="KEGG" id="ima:PO878_01910"/>
<organism evidence="2 3">
    <name type="scientific">Iamia majanohamensis</name>
    <dbReference type="NCBI Taxonomy" id="467976"/>
    <lineage>
        <taxon>Bacteria</taxon>
        <taxon>Bacillati</taxon>
        <taxon>Actinomycetota</taxon>
        <taxon>Acidimicrobiia</taxon>
        <taxon>Acidimicrobiales</taxon>
        <taxon>Iamiaceae</taxon>
        <taxon>Iamia</taxon>
    </lineage>
</organism>
<dbReference type="InterPro" id="IPR036527">
    <property type="entry name" value="SCP2_sterol-bd_dom_sf"/>
</dbReference>
<evidence type="ECO:0000259" key="1">
    <source>
        <dbReference type="Pfam" id="PF02036"/>
    </source>
</evidence>
<dbReference type="AlphaFoldDB" id="A0AAE9YAB7"/>
<sequence length="127" mass="13313">MPEVWSEEWVQSLDAAARADGDLRAASVGRHVVIGQEVVEDGRRARWHVVLDDGEVAVRPGPAEAPDVTFSQDAEVARAVARGEVAARTAFVLGRIRVGGDVGVLLELAPALSGLGDVFASSRSEAG</sequence>
<dbReference type="RefSeq" id="WP_272736994.1">
    <property type="nucleotide sequence ID" value="NZ_CP116942.1"/>
</dbReference>
<dbReference type="Pfam" id="PF02036">
    <property type="entry name" value="SCP2"/>
    <property type="match status" value="1"/>
</dbReference>
<dbReference type="Proteomes" id="UP001216390">
    <property type="component" value="Chromosome"/>
</dbReference>
<dbReference type="Gene3D" id="3.30.1050.10">
    <property type="entry name" value="SCP2 sterol-binding domain"/>
    <property type="match status" value="1"/>
</dbReference>